<dbReference type="GO" id="GO:0098552">
    <property type="term" value="C:side of membrane"/>
    <property type="evidence" value="ECO:0007669"/>
    <property type="project" value="UniProtKB-KW"/>
</dbReference>
<evidence type="ECO:0000313" key="12">
    <source>
        <dbReference type="Proteomes" id="UP000000702"/>
    </source>
</evidence>
<dbReference type="Pfam" id="PF13206">
    <property type="entry name" value="VSG_B"/>
    <property type="match status" value="1"/>
</dbReference>
<dbReference type="AlphaFoldDB" id="F9W5H8"/>
<evidence type="ECO:0000256" key="5">
    <source>
        <dbReference type="ARBA" id="ARBA00022729"/>
    </source>
</evidence>
<keyword evidence="6" id="KW-0472">Membrane</keyword>
<dbReference type="InterPro" id="IPR025932">
    <property type="entry name" value="Trypano_VSG_B_N_dom"/>
</dbReference>
<evidence type="ECO:0000256" key="7">
    <source>
        <dbReference type="ARBA" id="ARBA00023180"/>
    </source>
</evidence>
<keyword evidence="8" id="KW-0449">Lipoprotein</keyword>
<evidence type="ECO:0000256" key="1">
    <source>
        <dbReference type="ARBA" id="ARBA00002523"/>
    </source>
</evidence>
<keyword evidence="12" id="KW-1185">Reference proteome</keyword>
<gene>
    <name evidence="11" type="ORF">TCIL3000_0_33100</name>
</gene>
<keyword evidence="5" id="KW-0732">Signal</keyword>
<name>F9W5H8_TRYCI</name>
<keyword evidence="4" id="KW-0336">GPI-anchor</keyword>
<feature type="coiled-coil region" evidence="9">
    <location>
        <begin position="402"/>
        <end position="429"/>
    </location>
</feature>
<protein>
    <submittedName>
        <fullName evidence="11">Variant surface glycoprotein</fullName>
    </submittedName>
</protein>
<keyword evidence="3" id="KW-1003">Cell membrane</keyword>
<evidence type="ECO:0000256" key="6">
    <source>
        <dbReference type="ARBA" id="ARBA00023136"/>
    </source>
</evidence>
<dbReference type="GO" id="GO:0005886">
    <property type="term" value="C:plasma membrane"/>
    <property type="evidence" value="ECO:0007669"/>
    <property type="project" value="UniProtKB-SubCell"/>
</dbReference>
<reference evidence="12" key="1">
    <citation type="submission" date="2011-07" db="EMBL/GenBank/DDBJ databases">
        <title>Divergent evolution of antigenic variation in African trypanosomes.</title>
        <authorList>
            <person name="Jackson A.P."/>
            <person name="Berry A."/>
            <person name="Allison H.C."/>
            <person name="Burton P."/>
            <person name="Anderson J."/>
            <person name="Aslett M."/>
            <person name="Brown R."/>
            <person name="Corton N."/>
            <person name="Harris D."/>
            <person name="Hauser H."/>
            <person name="Gamble J."/>
            <person name="Gilderthorp R."/>
            <person name="McQuillan J."/>
            <person name="Quail M.A."/>
            <person name="Sanders M."/>
            <person name="Van Tonder A."/>
            <person name="Ginger M.L."/>
            <person name="Donelson J.E."/>
            <person name="Field M.C."/>
            <person name="Barry J.D."/>
            <person name="Berriman M."/>
            <person name="Hertz-Fowler C."/>
        </authorList>
    </citation>
    <scope>NUCLEOTIDE SEQUENCE [LARGE SCALE GENOMIC DNA]</scope>
    <source>
        <strain evidence="12">IL3000</strain>
    </source>
</reference>
<keyword evidence="9" id="KW-0175">Coiled coil</keyword>
<sequence>ARDTALSARLHFTVEKIIFFYPKFCLLKKGIKVPKGYRVDMMRIMFWMVVCSVVMGSFVKEGRVKATTEVSVSESDNTEPFSLICRIYNVAKNPPTNHIDLEEPLRIVQEVDALNTSLVEPKLHNETEQMVNSLEAVKPTVTWEAALSQLSLNQITQKAHKSLEEIEKIKSSESLEKAKADFSQVIFGEDGNESDLCHATVKDVGNRATACGSLGQETKGKSAGKNLVVDFFCLCAMRTTSSEGAKQACGFYVGRIDKHYGWSEKGPWGSSTMWASIKGGCGKHMQQHPKSTAEARHILDQFLKHLKTEGVYRQIECEPWCNKGNNAKVKGSHRKAGMLGTGITVSAGSDFKCDGKEVGREGKKSKNVNPGGVCVYYGPDKWEENIEWVRHFQTALNTLESVNNKTATIQRAIEKLQMLLNRAEEIYETTQVITEIQKPEGLAAFQNASGDLTVHNATRTRSYSHRPNPYFIPAWALFLI</sequence>
<evidence type="ECO:0000259" key="10">
    <source>
        <dbReference type="Pfam" id="PF13206"/>
    </source>
</evidence>
<comment type="subcellular location">
    <subcellularLocation>
        <location evidence="2">Cell membrane</location>
        <topology evidence="2">Lipid-anchor</topology>
        <topology evidence="2">GPI-anchor</topology>
    </subcellularLocation>
</comment>
<organism evidence="11 12">
    <name type="scientific">Trypanosoma congolense (strain IL3000)</name>
    <dbReference type="NCBI Taxonomy" id="1068625"/>
    <lineage>
        <taxon>Eukaryota</taxon>
        <taxon>Discoba</taxon>
        <taxon>Euglenozoa</taxon>
        <taxon>Kinetoplastea</taxon>
        <taxon>Metakinetoplastina</taxon>
        <taxon>Trypanosomatida</taxon>
        <taxon>Trypanosomatidae</taxon>
        <taxon>Trypanosoma</taxon>
        <taxon>Nannomonas</taxon>
    </lineage>
</organism>
<feature type="domain" description="Trypanosome variant surface glycoprotein B-type N-terminal" evidence="10">
    <location>
        <begin position="149"/>
        <end position="417"/>
    </location>
</feature>
<keyword evidence="7" id="KW-0325">Glycoprotein</keyword>
<proteinExistence type="predicted"/>
<reference evidence="11 12" key="2">
    <citation type="journal article" date="2012" name="Proc. Natl. Acad. Sci. U.S.A.">
        <title>Antigenic diversity is generated by distinct evolutionary mechanisms in African trypanosome species.</title>
        <authorList>
            <person name="Jackson A.P."/>
            <person name="Berry A."/>
            <person name="Aslett M."/>
            <person name="Allison H.C."/>
            <person name="Burton P."/>
            <person name="Vavrova-Anderson J."/>
            <person name="Brown R."/>
            <person name="Browne H."/>
            <person name="Corton N."/>
            <person name="Hauser H."/>
            <person name="Gamble J."/>
            <person name="Gilderthorp R."/>
            <person name="Marcello L."/>
            <person name="McQuillan J."/>
            <person name="Otto T.D."/>
            <person name="Quail M.A."/>
            <person name="Sanders M.J."/>
            <person name="van Tonder A."/>
            <person name="Ginger M.L."/>
            <person name="Field M.C."/>
            <person name="Barry J.D."/>
            <person name="Hertz-Fowler C."/>
            <person name="Berriman M."/>
        </authorList>
    </citation>
    <scope>NUCLEOTIDE SEQUENCE [LARGE SCALE GENOMIC DNA]</scope>
    <source>
        <strain evidence="11 12">IL3000</strain>
    </source>
</reference>
<evidence type="ECO:0000256" key="3">
    <source>
        <dbReference type="ARBA" id="ARBA00022475"/>
    </source>
</evidence>
<evidence type="ECO:0000256" key="2">
    <source>
        <dbReference type="ARBA" id="ARBA00004609"/>
    </source>
</evidence>
<comment type="function">
    <text evidence="1">VSG forms a coat on the surface of the parasite. The trypanosome evades the immune response of the host by expressing a series of antigenically distinct VSGs from an estimated 1000 VSG genes.</text>
</comment>
<comment type="caution">
    <text evidence="11">The sequence shown here is derived from an EMBL/GenBank/DDBJ whole genome shotgun (WGS) entry which is preliminary data.</text>
</comment>
<dbReference type="EMBL" id="CAEQ01000715">
    <property type="protein sequence ID" value="CCD12430.1"/>
    <property type="molecule type" value="Genomic_DNA"/>
</dbReference>
<evidence type="ECO:0000256" key="8">
    <source>
        <dbReference type="ARBA" id="ARBA00023288"/>
    </source>
</evidence>
<evidence type="ECO:0000313" key="11">
    <source>
        <dbReference type="EMBL" id="CCD12430.1"/>
    </source>
</evidence>
<accession>F9W5H8</accession>
<dbReference type="Proteomes" id="UP000000702">
    <property type="component" value="Unassembled WGS sequence"/>
</dbReference>
<feature type="non-terminal residue" evidence="11">
    <location>
        <position position="480"/>
    </location>
</feature>
<evidence type="ECO:0000256" key="9">
    <source>
        <dbReference type="SAM" id="Coils"/>
    </source>
</evidence>
<evidence type="ECO:0000256" key="4">
    <source>
        <dbReference type="ARBA" id="ARBA00022622"/>
    </source>
</evidence>